<evidence type="ECO:0000313" key="4">
    <source>
        <dbReference type="Proteomes" id="UP000177838"/>
    </source>
</evidence>
<dbReference type="Proteomes" id="UP000177838">
    <property type="component" value="Unassembled WGS sequence"/>
</dbReference>
<feature type="transmembrane region" description="Helical" evidence="1">
    <location>
        <begin position="52"/>
        <end position="72"/>
    </location>
</feature>
<evidence type="ECO:0000313" key="3">
    <source>
        <dbReference type="EMBL" id="OHA59896.1"/>
    </source>
</evidence>
<dbReference type="InterPro" id="IPR043993">
    <property type="entry name" value="T4SS_pilin"/>
</dbReference>
<sequence>MIKLLKHFSGSLLVWFLALPVAAQTAGEGLVKCGRGNDQCDFNDLVTLINDVIKFIVVYLAVPLAVVLIVYAGVRMVIYSSNAGERTKAKSMIYIVVGGLVIVLAAYLIVKFVVTSLTGTEDLIQSQTESF</sequence>
<dbReference type="Pfam" id="PF18895">
    <property type="entry name" value="T4SS_pilin"/>
    <property type="match status" value="1"/>
</dbReference>
<proteinExistence type="predicted"/>
<feature type="signal peptide" evidence="2">
    <location>
        <begin position="1"/>
        <end position="23"/>
    </location>
</feature>
<keyword evidence="1" id="KW-0472">Membrane</keyword>
<dbReference type="EMBL" id="MHTK01000004">
    <property type="protein sequence ID" value="OHA59896.1"/>
    <property type="molecule type" value="Genomic_DNA"/>
</dbReference>
<dbReference type="STRING" id="1802439.A2589_02545"/>
<gene>
    <name evidence="3" type="ORF">A2589_02545</name>
</gene>
<keyword evidence="1" id="KW-0812">Transmembrane</keyword>
<evidence type="ECO:0000256" key="2">
    <source>
        <dbReference type="SAM" id="SignalP"/>
    </source>
</evidence>
<feature type="transmembrane region" description="Helical" evidence="1">
    <location>
        <begin position="93"/>
        <end position="114"/>
    </location>
</feature>
<dbReference type="Gene3D" id="1.20.1070.10">
    <property type="entry name" value="Rhodopsin 7-helix transmembrane proteins"/>
    <property type="match status" value="1"/>
</dbReference>
<protein>
    <recommendedName>
        <fullName evidence="5">TrbC/VIRB2 family protein</fullName>
    </recommendedName>
</protein>
<evidence type="ECO:0000256" key="1">
    <source>
        <dbReference type="SAM" id="Phobius"/>
    </source>
</evidence>
<name>A0A1G2QH28_9BACT</name>
<dbReference type="AlphaFoldDB" id="A0A1G2QH28"/>
<feature type="chain" id="PRO_5009584107" description="TrbC/VIRB2 family protein" evidence="2">
    <location>
        <begin position="24"/>
        <end position="131"/>
    </location>
</feature>
<keyword evidence="2" id="KW-0732">Signal</keyword>
<keyword evidence="1" id="KW-1133">Transmembrane helix</keyword>
<evidence type="ECO:0008006" key="5">
    <source>
        <dbReference type="Google" id="ProtNLM"/>
    </source>
</evidence>
<organism evidence="3 4">
    <name type="scientific">Candidatus Vogelbacteria bacterium RIFOXYD1_FULL_46_19</name>
    <dbReference type="NCBI Taxonomy" id="1802439"/>
    <lineage>
        <taxon>Bacteria</taxon>
        <taxon>Candidatus Vogeliibacteriota</taxon>
    </lineage>
</organism>
<reference evidence="3 4" key="1">
    <citation type="journal article" date="2016" name="Nat. Commun.">
        <title>Thousands of microbial genomes shed light on interconnected biogeochemical processes in an aquifer system.</title>
        <authorList>
            <person name="Anantharaman K."/>
            <person name="Brown C.T."/>
            <person name="Hug L.A."/>
            <person name="Sharon I."/>
            <person name="Castelle C.J."/>
            <person name="Probst A.J."/>
            <person name="Thomas B.C."/>
            <person name="Singh A."/>
            <person name="Wilkins M.J."/>
            <person name="Karaoz U."/>
            <person name="Brodie E.L."/>
            <person name="Williams K.H."/>
            <person name="Hubbard S.S."/>
            <person name="Banfield J.F."/>
        </authorList>
    </citation>
    <scope>NUCLEOTIDE SEQUENCE [LARGE SCALE GENOMIC DNA]</scope>
</reference>
<comment type="caution">
    <text evidence="3">The sequence shown here is derived from an EMBL/GenBank/DDBJ whole genome shotgun (WGS) entry which is preliminary data.</text>
</comment>
<accession>A0A1G2QH28</accession>